<evidence type="ECO:0000313" key="9">
    <source>
        <dbReference type="EMBL" id="QDU30518.1"/>
    </source>
</evidence>
<keyword evidence="10" id="KW-1185">Reference proteome</keyword>
<organism evidence="9 10">
    <name type="scientific">Anatilimnocola aggregata</name>
    <dbReference type="NCBI Taxonomy" id="2528021"/>
    <lineage>
        <taxon>Bacteria</taxon>
        <taxon>Pseudomonadati</taxon>
        <taxon>Planctomycetota</taxon>
        <taxon>Planctomycetia</taxon>
        <taxon>Pirellulales</taxon>
        <taxon>Pirellulaceae</taxon>
        <taxon>Anatilimnocola</taxon>
    </lineage>
</organism>
<proteinExistence type="predicted"/>
<feature type="domain" description="FAD-binding PCMH-type" evidence="8">
    <location>
        <begin position="37"/>
        <end position="262"/>
    </location>
</feature>
<dbReference type="PROSITE" id="PS00198">
    <property type="entry name" value="4FE4S_FER_1"/>
    <property type="match status" value="1"/>
</dbReference>
<dbReference type="OrthoDB" id="9767256at2"/>
<evidence type="ECO:0000256" key="6">
    <source>
        <dbReference type="ARBA" id="ARBA00023004"/>
    </source>
</evidence>
<dbReference type="InterPro" id="IPR016166">
    <property type="entry name" value="FAD-bd_PCMH"/>
</dbReference>
<dbReference type="GO" id="GO:1903457">
    <property type="term" value="P:lactate catabolic process"/>
    <property type="evidence" value="ECO:0007669"/>
    <property type="project" value="TreeGrafter"/>
</dbReference>
<evidence type="ECO:0000256" key="1">
    <source>
        <dbReference type="ARBA" id="ARBA00001974"/>
    </source>
</evidence>
<evidence type="ECO:0000256" key="2">
    <source>
        <dbReference type="ARBA" id="ARBA00022630"/>
    </source>
</evidence>
<dbReference type="GO" id="GO:0004458">
    <property type="term" value="F:D-lactate dehydrogenase (cytochrome) activity"/>
    <property type="evidence" value="ECO:0007669"/>
    <property type="project" value="TreeGrafter"/>
</dbReference>
<dbReference type="SUPFAM" id="SSF55103">
    <property type="entry name" value="FAD-linked oxidases, C-terminal domain"/>
    <property type="match status" value="1"/>
</dbReference>
<dbReference type="Pfam" id="PF02913">
    <property type="entry name" value="FAD-oxidase_C"/>
    <property type="match status" value="1"/>
</dbReference>
<evidence type="ECO:0000256" key="5">
    <source>
        <dbReference type="ARBA" id="ARBA00023002"/>
    </source>
</evidence>
<evidence type="ECO:0000256" key="7">
    <source>
        <dbReference type="ARBA" id="ARBA00023014"/>
    </source>
</evidence>
<reference evidence="9 10" key="1">
    <citation type="submission" date="2019-02" db="EMBL/GenBank/DDBJ databases">
        <title>Deep-cultivation of Planctomycetes and their phenomic and genomic characterization uncovers novel biology.</title>
        <authorList>
            <person name="Wiegand S."/>
            <person name="Jogler M."/>
            <person name="Boedeker C."/>
            <person name="Pinto D."/>
            <person name="Vollmers J."/>
            <person name="Rivas-Marin E."/>
            <person name="Kohn T."/>
            <person name="Peeters S.H."/>
            <person name="Heuer A."/>
            <person name="Rast P."/>
            <person name="Oberbeckmann S."/>
            <person name="Bunk B."/>
            <person name="Jeske O."/>
            <person name="Meyerdierks A."/>
            <person name="Storesund J.E."/>
            <person name="Kallscheuer N."/>
            <person name="Luecker S."/>
            <person name="Lage O.M."/>
            <person name="Pohl T."/>
            <person name="Merkel B.J."/>
            <person name="Hornburger P."/>
            <person name="Mueller R.-W."/>
            <person name="Bruemmer F."/>
            <person name="Labrenz M."/>
            <person name="Spormann A.M."/>
            <person name="Op den Camp H."/>
            <person name="Overmann J."/>
            <person name="Amann R."/>
            <person name="Jetten M.S.M."/>
            <person name="Mascher T."/>
            <person name="Medema M.H."/>
            <person name="Devos D.P."/>
            <person name="Kaster A.-K."/>
            <person name="Ovreas L."/>
            <person name="Rohde M."/>
            <person name="Galperin M.Y."/>
            <person name="Jogler C."/>
        </authorList>
    </citation>
    <scope>NUCLEOTIDE SEQUENCE [LARGE SCALE GENOMIC DNA]</scope>
    <source>
        <strain evidence="9 10">ETA_A8</strain>
    </source>
</reference>
<dbReference type="InterPro" id="IPR006094">
    <property type="entry name" value="Oxid_FAD_bind_N"/>
</dbReference>
<dbReference type="AlphaFoldDB" id="A0A517YJW4"/>
<dbReference type="InterPro" id="IPR004113">
    <property type="entry name" value="FAD-bd_oxidored_4_C"/>
</dbReference>
<name>A0A517YJW4_9BACT</name>
<dbReference type="InterPro" id="IPR016167">
    <property type="entry name" value="FAD-bd_PCMH_sub1"/>
</dbReference>
<dbReference type="InterPro" id="IPR009051">
    <property type="entry name" value="Helical_ferredxn"/>
</dbReference>
<keyword evidence="7" id="KW-0411">Iron-sulfur</keyword>
<evidence type="ECO:0000259" key="8">
    <source>
        <dbReference type="PROSITE" id="PS51387"/>
    </source>
</evidence>
<dbReference type="InterPro" id="IPR016169">
    <property type="entry name" value="FAD-bd_PCMH_sub2"/>
</dbReference>
<keyword evidence="4" id="KW-0274">FAD</keyword>
<dbReference type="SUPFAM" id="SSF46548">
    <property type="entry name" value="alpha-helical ferredoxin"/>
    <property type="match status" value="1"/>
</dbReference>
<dbReference type="Gene3D" id="3.30.70.2740">
    <property type="match status" value="1"/>
</dbReference>
<keyword evidence="3" id="KW-0479">Metal-binding</keyword>
<dbReference type="PANTHER" id="PTHR11748:SF119">
    <property type="entry name" value="D-2-HYDROXYGLUTARATE DEHYDROGENASE"/>
    <property type="match status" value="1"/>
</dbReference>
<dbReference type="InterPro" id="IPR017896">
    <property type="entry name" value="4Fe4S_Fe-S-bd"/>
</dbReference>
<dbReference type="InterPro" id="IPR017900">
    <property type="entry name" value="4Fe4S_Fe_S_CS"/>
</dbReference>
<comment type="cofactor">
    <cofactor evidence="1">
        <name>FAD</name>
        <dbReference type="ChEBI" id="CHEBI:57692"/>
    </cofactor>
</comment>
<dbReference type="PROSITE" id="PS51387">
    <property type="entry name" value="FAD_PCMH"/>
    <property type="match status" value="1"/>
</dbReference>
<dbReference type="Pfam" id="PF13183">
    <property type="entry name" value="Fer4_8"/>
    <property type="match status" value="1"/>
</dbReference>
<gene>
    <name evidence="9" type="primary">glpC</name>
    <name evidence="9" type="ORF">ETAA8_56630</name>
</gene>
<keyword evidence="2" id="KW-0285">Flavoprotein</keyword>
<accession>A0A517YJW4</accession>
<keyword evidence="6" id="KW-0408">Iron</keyword>
<protein>
    <submittedName>
        <fullName evidence="9">Anaerobic glycerol-3-phosphate dehydrogenase subunit C</fullName>
    </submittedName>
</protein>
<dbReference type="InterPro" id="IPR036318">
    <property type="entry name" value="FAD-bd_PCMH-like_sf"/>
</dbReference>
<dbReference type="SUPFAM" id="SSF56176">
    <property type="entry name" value="FAD-binding/transporter-associated domain-like"/>
    <property type="match status" value="1"/>
</dbReference>
<dbReference type="PANTHER" id="PTHR11748">
    <property type="entry name" value="D-LACTATE DEHYDROGENASE"/>
    <property type="match status" value="1"/>
</dbReference>
<dbReference type="Pfam" id="PF01565">
    <property type="entry name" value="FAD_binding_4"/>
    <property type="match status" value="1"/>
</dbReference>
<dbReference type="GO" id="GO:0046872">
    <property type="term" value="F:metal ion binding"/>
    <property type="evidence" value="ECO:0007669"/>
    <property type="project" value="UniProtKB-KW"/>
</dbReference>
<evidence type="ECO:0000256" key="4">
    <source>
        <dbReference type="ARBA" id="ARBA00022827"/>
    </source>
</evidence>
<sequence length="993" mass="109843">MDPQRERIQADLRGLLSGQVRCDDAFVQMYSTDGSIYEVAPLGVVRPRSVNDVQAAVRYAADNVIPLHARGAGTGLAGESLGPGLVIDFSQGMRRIVSVAQDHVVVQPGVVLGQLNRYLAAFGKQFGPDPATGGVTTIGSVVALDASGSNWLRYGSARKHVRSLQVVLADGETFEAGRHPITDDPALDPNPRRREIVKRLAELLQREDAVIRANQSKAWVNRCGYHLSDVLSDGQLDLARLIAGSEGTLALITQLTLGIVPIPKHRGLCLMFFDRLEAAATAASEAQSLGVSACDLMDRRILSLARDLDPRYAQAIPREAEAMLMVEQLSDDAGQVLETLQQVAVRWQRRRRLAFGFHLVLAPDEYDLFRRLARRVSPTLFRVQGSERPVPFIEDVAVPPDVLPEFLVKLQNVLKNYQVTASFFAHAGHGQIHVRPFMDLSNPADIQKMPELATQLYEEVLAVGGTISGEHGCGLSRTWYVRRQTGLLYDVLREVKRIFDPENLLNPGKVVADVPQPLTKNLRLSAADIAIDERITSESQIAEAEAKKREPLDLHLVWRHLPQVESESCNGCGRCRTMSPEMRMCPIFRYAPAEEASPRAKANLMRAVLQGQLPTTSLAGEELKEIADLCVNCHQCRLECPAEVDIPKLMVEAKSQYVVANGLDTTDWLLARLDWVSRWAARFGPIANYALHTRWTRWVIEKLTGLAQGRKLPKLAATTFLRRADRNRLTRPARRTGGKILYFVDVYANWYDTQLAESLVAIMQHHGIAVYVPPGQLQSGMARISLGDVERARKLAARNVALLADAVRQGYQIVCTEPSAALALTHEYPNLLDDDDARLVAEHTTEACAYLWKLHQIGRLELDLRPINLTLGYHQPCHLRALDVGSPGESLLRLIPGLSVKRIERGCSGMAGTFGLRRDNYRASLRAGWGLISSLRDPLIDLGTTECSACKIQMEQGTTKPTIHPLKMLALAYGLMPEVESLLTARGEELLVT</sequence>
<dbReference type="KEGG" id="aagg:ETAA8_56630"/>
<dbReference type="Gene3D" id="1.10.1060.10">
    <property type="entry name" value="Alpha-helical ferredoxin"/>
    <property type="match status" value="1"/>
</dbReference>
<evidence type="ECO:0000313" key="10">
    <source>
        <dbReference type="Proteomes" id="UP000315017"/>
    </source>
</evidence>
<dbReference type="InterPro" id="IPR016164">
    <property type="entry name" value="FAD-linked_Oxase-like_C"/>
</dbReference>
<dbReference type="Proteomes" id="UP000315017">
    <property type="component" value="Chromosome"/>
</dbReference>
<dbReference type="GO" id="GO:0071949">
    <property type="term" value="F:FAD binding"/>
    <property type="evidence" value="ECO:0007669"/>
    <property type="project" value="InterPro"/>
</dbReference>
<dbReference type="GO" id="GO:0051536">
    <property type="term" value="F:iron-sulfur cluster binding"/>
    <property type="evidence" value="ECO:0007669"/>
    <property type="project" value="UniProtKB-KW"/>
</dbReference>
<dbReference type="GO" id="GO:0008720">
    <property type="term" value="F:D-lactate dehydrogenase (NAD+) activity"/>
    <property type="evidence" value="ECO:0007669"/>
    <property type="project" value="TreeGrafter"/>
</dbReference>
<dbReference type="Gene3D" id="3.30.43.10">
    <property type="entry name" value="Uridine Diphospho-n-acetylenolpyruvylglucosamine Reductase, domain 2"/>
    <property type="match status" value="1"/>
</dbReference>
<keyword evidence="5" id="KW-0560">Oxidoreductase</keyword>
<dbReference type="EMBL" id="CP036274">
    <property type="protein sequence ID" value="QDU30518.1"/>
    <property type="molecule type" value="Genomic_DNA"/>
</dbReference>
<dbReference type="Gene3D" id="1.10.45.10">
    <property type="entry name" value="Vanillyl-alcohol Oxidase, Chain A, domain 4"/>
    <property type="match status" value="1"/>
</dbReference>
<dbReference type="InterPro" id="IPR016171">
    <property type="entry name" value="Vanillyl_alc_oxidase_C-sub2"/>
</dbReference>
<dbReference type="Gene3D" id="3.30.465.10">
    <property type="match status" value="1"/>
</dbReference>
<evidence type="ECO:0000256" key="3">
    <source>
        <dbReference type="ARBA" id="ARBA00022723"/>
    </source>
</evidence>